<feature type="compositionally biased region" description="Basic residues" evidence="1">
    <location>
        <begin position="218"/>
        <end position="227"/>
    </location>
</feature>
<dbReference type="RefSeq" id="XP_062649781.1">
    <property type="nucleotide sequence ID" value="XM_062792406.1"/>
</dbReference>
<keyword evidence="2" id="KW-0472">Membrane</keyword>
<reference evidence="3" key="1">
    <citation type="journal article" date="2023" name="Mol. Phylogenet. Evol.">
        <title>Genome-scale phylogeny and comparative genomics of the fungal order Sordariales.</title>
        <authorList>
            <person name="Hensen N."/>
            <person name="Bonometti L."/>
            <person name="Westerberg I."/>
            <person name="Brannstrom I.O."/>
            <person name="Guillou S."/>
            <person name="Cros-Aarteil S."/>
            <person name="Calhoun S."/>
            <person name="Haridas S."/>
            <person name="Kuo A."/>
            <person name="Mondo S."/>
            <person name="Pangilinan J."/>
            <person name="Riley R."/>
            <person name="LaButti K."/>
            <person name="Andreopoulos B."/>
            <person name="Lipzen A."/>
            <person name="Chen C."/>
            <person name="Yan M."/>
            <person name="Daum C."/>
            <person name="Ng V."/>
            <person name="Clum A."/>
            <person name="Steindorff A."/>
            <person name="Ohm R.A."/>
            <person name="Martin F."/>
            <person name="Silar P."/>
            <person name="Natvig D.O."/>
            <person name="Lalanne C."/>
            <person name="Gautier V."/>
            <person name="Ament-Velasquez S.L."/>
            <person name="Kruys A."/>
            <person name="Hutchinson M.I."/>
            <person name="Powell A.J."/>
            <person name="Barry K."/>
            <person name="Miller A.N."/>
            <person name="Grigoriev I.V."/>
            <person name="Debuchy R."/>
            <person name="Gladieux P."/>
            <person name="Hiltunen Thoren M."/>
            <person name="Johannesson H."/>
        </authorList>
    </citation>
    <scope>NUCLEOTIDE SEQUENCE</scope>
    <source>
        <strain evidence="3">CBS 731.68</strain>
    </source>
</reference>
<keyword evidence="4" id="KW-1185">Reference proteome</keyword>
<reference evidence="3" key="2">
    <citation type="submission" date="2023-05" db="EMBL/GenBank/DDBJ databases">
        <authorList>
            <consortium name="Lawrence Berkeley National Laboratory"/>
            <person name="Steindorff A."/>
            <person name="Hensen N."/>
            <person name="Bonometti L."/>
            <person name="Westerberg I."/>
            <person name="Brannstrom I.O."/>
            <person name="Guillou S."/>
            <person name="Cros-Aarteil S."/>
            <person name="Calhoun S."/>
            <person name="Haridas S."/>
            <person name="Kuo A."/>
            <person name="Mondo S."/>
            <person name="Pangilinan J."/>
            <person name="Riley R."/>
            <person name="Labutti K."/>
            <person name="Andreopoulos B."/>
            <person name="Lipzen A."/>
            <person name="Chen C."/>
            <person name="Yanf M."/>
            <person name="Daum C."/>
            <person name="Ng V."/>
            <person name="Clum A."/>
            <person name="Ohm R."/>
            <person name="Martin F."/>
            <person name="Silar P."/>
            <person name="Natvig D."/>
            <person name="Lalanne C."/>
            <person name="Gautier V."/>
            <person name="Ament-Velasquez S.L."/>
            <person name="Kruys A."/>
            <person name="Hutchinson M.I."/>
            <person name="Powell A.J."/>
            <person name="Barry K."/>
            <person name="Miller A.N."/>
            <person name="Grigoriev I.V."/>
            <person name="Debuchy R."/>
            <person name="Gladieux P."/>
            <person name="Thoren M.H."/>
            <person name="Johannesson H."/>
        </authorList>
    </citation>
    <scope>NUCLEOTIDE SEQUENCE</scope>
    <source>
        <strain evidence="3">CBS 731.68</strain>
    </source>
</reference>
<comment type="caution">
    <text evidence="3">The sequence shown here is derived from an EMBL/GenBank/DDBJ whole genome shotgun (WGS) entry which is preliminary data.</text>
</comment>
<dbReference type="EMBL" id="MU853225">
    <property type="protein sequence ID" value="KAK4126010.1"/>
    <property type="molecule type" value="Genomic_DNA"/>
</dbReference>
<accession>A0AAN6U4V5</accession>
<sequence>MIVTAISVVPLTILACITGFLAWGFILVRTAFISVQASVLAIFDFFFIEHKPSYPRLGSVNHGRPPTYEEWCAIVDTGPYHPNPPFPRLPEYMMPSDSSDDVKPPKPSSSFLQAPDESPTRRRKSTGAITTPHLHSRSGQPPDIEETTEVKFDEWIEVKDYGFPVSPEDSVFDENGEFRDLGLYGSAWDLLWSAYNRGTDRYTAWWEVPSRTAGGSPRRARKKKRGTGHTAKNGHITKHA</sequence>
<protein>
    <submittedName>
        <fullName evidence="3">Uncharacterized protein</fullName>
    </submittedName>
</protein>
<evidence type="ECO:0000313" key="4">
    <source>
        <dbReference type="Proteomes" id="UP001302602"/>
    </source>
</evidence>
<evidence type="ECO:0000313" key="3">
    <source>
        <dbReference type="EMBL" id="KAK4126010.1"/>
    </source>
</evidence>
<keyword evidence="2" id="KW-1133">Transmembrane helix</keyword>
<feature type="region of interest" description="Disordered" evidence="1">
    <location>
        <begin position="86"/>
        <end position="144"/>
    </location>
</feature>
<feature type="region of interest" description="Disordered" evidence="1">
    <location>
        <begin position="211"/>
        <end position="240"/>
    </location>
</feature>
<organism evidence="3 4">
    <name type="scientific">Parathielavia appendiculata</name>
    <dbReference type="NCBI Taxonomy" id="2587402"/>
    <lineage>
        <taxon>Eukaryota</taxon>
        <taxon>Fungi</taxon>
        <taxon>Dikarya</taxon>
        <taxon>Ascomycota</taxon>
        <taxon>Pezizomycotina</taxon>
        <taxon>Sordariomycetes</taxon>
        <taxon>Sordariomycetidae</taxon>
        <taxon>Sordariales</taxon>
        <taxon>Chaetomiaceae</taxon>
        <taxon>Parathielavia</taxon>
    </lineage>
</organism>
<evidence type="ECO:0000256" key="2">
    <source>
        <dbReference type="SAM" id="Phobius"/>
    </source>
</evidence>
<evidence type="ECO:0000256" key="1">
    <source>
        <dbReference type="SAM" id="MobiDB-lite"/>
    </source>
</evidence>
<dbReference type="Proteomes" id="UP001302602">
    <property type="component" value="Unassembled WGS sequence"/>
</dbReference>
<keyword evidence="2" id="KW-0812">Transmembrane</keyword>
<dbReference type="GeneID" id="87829175"/>
<gene>
    <name evidence="3" type="ORF">N657DRAFT_642777</name>
</gene>
<feature type="transmembrane region" description="Helical" evidence="2">
    <location>
        <begin position="7"/>
        <end position="25"/>
    </location>
</feature>
<dbReference type="AlphaFoldDB" id="A0AAN6U4V5"/>
<proteinExistence type="predicted"/>
<name>A0AAN6U4V5_9PEZI</name>